<name>A0AAX2GY22_9FLAO</name>
<dbReference type="RefSeq" id="WP_066428361.1">
    <property type="nucleotide sequence ID" value="NZ_CP014227.1"/>
</dbReference>
<reference evidence="1 3" key="1">
    <citation type="submission" date="2016-02" db="EMBL/GenBank/DDBJ databases">
        <authorList>
            <person name="Holder M.E."/>
            <person name="Ajami N.J."/>
            <person name="Petrosino J.F."/>
        </authorList>
    </citation>
    <scope>NUCLEOTIDE SEQUENCE [LARGE SCALE GENOMIC DNA]</scope>
    <source>
        <strain evidence="1 3">CCUG 32990</strain>
    </source>
</reference>
<gene>
    <name evidence="1" type="ORF">AXF12_03480</name>
    <name evidence="2" type="ORF">SAMEA44541418_01043</name>
</gene>
<evidence type="ECO:0000313" key="3">
    <source>
        <dbReference type="Proteomes" id="UP000065822"/>
    </source>
</evidence>
<evidence type="ECO:0000313" key="2">
    <source>
        <dbReference type="EMBL" id="SNV08552.1"/>
    </source>
</evidence>
<accession>A0AAX2GY22</accession>
<dbReference type="EMBL" id="LT906449">
    <property type="protein sequence ID" value="SNV08552.1"/>
    <property type="molecule type" value="Genomic_DNA"/>
</dbReference>
<dbReference type="KEGG" id="chg:AXF12_03480"/>
<sequence length="283" mass="32826">MRDIKRTIDTEVVKKIFANKVNAISFLQLLGKDSKVLNKLKPVEVYGEVVRQWDYEKARVAIRQLFKQSKKFSSGTQAEHTIEILLTEWQQLGLGNVDWPFSQGQFDAFVQSLNSEESNRTEKDEKVKIAAVKYRRIKELNTERNDFLETLVFLKNEQIIPTLSHSKGVDFFIDGISFDQKVARSVTTEFKRDFGVAWRAAALEHPEKVAEYLYTYQDEGRFGAIPRLFIVYLDENISPLKIKQTIEEATLNLPLEVTFNFKHKDGRTVTYRTFAFVILLTND</sequence>
<evidence type="ECO:0000313" key="1">
    <source>
        <dbReference type="EMBL" id="AMD84668.1"/>
    </source>
</evidence>
<dbReference type="AlphaFoldDB" id="A0AAX2GY22"/>
<evidence type="ECO:0008006" key="5">
    <source>
        <dbReference type="Google" id="ProtNLM"/>
    </source>
</evidence>
<reference evidence="2 4" key="2">
    <citation type="submission" date="2017-06" db="EMBL/GenBank/DDBJ databases">
        <authorList>
            <consortium name="Pathogen Informatics"/>
        </authorList>
    </citation>
    <scope>NUCLEOTIDE SEQUENCE [LARGE SCALE GENOMIC DNA]</scope>
    <source>
        <strain evidence="2 4">NCTC12947</strain>
    </source>
</reference>
<organism evidence="2 4">
    <name type="scientific">Capnocytophaga haemolytica</name>
    <dbReference type="NCBI Taxonomy" id="45243"/>
    <lineage>
        <taxon>Bacteria</taxon>
        <taxon>Pseudomonadati</taxon>
        <taxon>Bacteroidota</taxon>
        <taxon>Flavobacteriia</taxon>
        <taxon>Flavobacteriales</taxon>
        <taxon>Flavobacteriaceae</taxon>
        <taxon>Capnocytophaga</taxon>
    </lineage>
</organism>
<dbReference type="Proteomes" id="UP000215539">
    <property type="component" value="Chromosome 1"/>
</dbReference>
<dbReference type="EMBL" id="CP014227">
    <property type="protein sequence ID" value="AMD84668.1"/>
    <property type="molecule type" value="Genomic_DNA"/>
</dbReference>
<evidence type="ECO:0000313" key="4">
    <source>
        <dbReference type="Proteomes" id="UP000215539"/>
    </source>
</evidence>
<keyword evidence="3" id="KW-1185">Reference proteome</keyword>
<dbReference type="Proteomes" id="UP000065822">
    <property type="component" value="Chromosome"/>
</dbReference>
<protein>
    <recommendedName>
        <fullName evidence="5">Restriction endonuclease</fullName>
    </recommendedName>
</protein>
<proteinExistence type="predicted"/>